<feature type="domain" description="Reverse transcriptase Ty1/copia-type" evidence="2">
    <location>
        <begin position="116"/>
        <end position="209"/>
    </location>
</feature>
<evidence type="ECO:0000313" key="3">
    <source>
        <dbReference type="EMBL" id="TYJ98055.1"/>
    </source>
</evidence>
<dbReference type="PANTHER" id="PTHR11439:SF461">
    <property type="entry name" value="OS10G0432200 PROTEIN"/>
    <property type="match status" value="1"/>
</dbReference>
<evidence type="ECO:0000259" key="2">
    <source>
        <dbReference type="Pfam" id="PF07727"/>
    </source>
</evidence>
<accession>A0A5D3BHT2</accession>
<proteinExistence type="predicted"/>
<gene>
    <name evidence="3" type="ORF">E5676_scaffold369G00060</name>
</gene>
<keyword evidence="1" id="KW-1133">Transmembrane helix</keyword>
<feature type="domain" description="Reverse transcriptase Ty1/copia-type" evidence="2">
    <location>
        <begin position="215"/>
        <end position="278"/>
    </location>
</feature>
<organism evidence="3 4">
    <name type="scientific">Cucumis melo var. makuwa</name>
    <name type="common">Oriental melon</name>
    <dbReference type="NCBI Taxonomy" id="1194695"/>
    <lineage>
        <taxon>Eukaryota</taxon>
        <taxon>Viridiplantae</taxon>
        <taxon>Streptophyta</taxon>
        <taxon>Embryophyta</taxon>
        <taxon>Tracheophyta</taxon>
        <taxon>Spermatophyta</taxon>
        <taxon>Magnoliopsida</taxon>
        <taxon>eudicotyledons</taxon>
        <taxon>Gunneridae</taxon>
        <taxon>Pentapetalae</taxon>
        <taxon>rosids</taxon>
        <taxon>fabids</taxon>
        <taxon>Cucurbitales</taxon>
        <taxon>Cucurbitaceae</taxon>
        <taxon>Benincaseae</taxon>
        <taxon>Cucumis</taxon>
    </lineage>
</organism>
<sequence>MNTLNLNHVPSSVVFLAMAQNIKAFVVGILFPIDFVYLAMSHFESILCSLACSPSTPPSLVLNFSSLTHMLTFFLSLSLLLIMSLLNLHLLLQPRTSHPSLMIVLNLLKIPLLVVQLRPIGCKWIYKIKTHSDGTIEHYKTRLVAKRYSQEYGIYYEEIFAHVARMTSVRSLLAVAAAKQWPLLQMDVKNAFLNGTLSKEVYMKPPSGTSPPPHKAIFDLQHYLDQHFEMKDLGSLNYFVGLEVSRRSDGYLLSQAKYVSDLLVRSRITDSNTASMPLDPNVHLTPYDGVPLEDLLADMGVPQQGPTLLHCDNRSAIQIAHNDVFHERTKHIENDCHFIRHHLLSNTILLQLVSTIEQPADIFTKTLPPTRFNKLLTKLKLTATLPP</sequence>
<dbReference type="PANTHER" id="PTHR11439">
    <property type="entry name" value="GAG-POL-RELATED RETROTRANSPOSON"/>
    <property type="match status" value="1"/>
</dbReference>
<name>A0A5D3BHT2_CUCMM</name>
<dbReference type="Pfam" id="PF07727">
    <property type="entry name" value="RVT_2"/>
    <property type="match status" value="2"/>
</dbReference>
<keyword evidence="1" id="KW-0812">Transmembrane</keyword>
<dbReference type="InterPro" id="IPR013103">
    <property type="entry name" value="RVT_2"/>
</dbReference>
<evidence type="ECO:0000313" key="4">
    <source>
        <dbReference type="Proteomes" id="UP000321947"/>
    </source>
</evidence>
<dbReference type="AlphaFoldDB" id="A0A5D3BHT2"/>
<comment type="caution">
    <text evidence="3">The sequence shown here is derived from an EMBL/GenBank/DDBJ whole genome shotgun (WGS) entry which is preliminary data.</text>
</comment>
<feature type="transmembrane region" description="Helical" evidence="1">
    <location>
        <begin position="70"/>
        <end position="92"/>
    </location>
</feature>
<dbReference type="Proteomes" id="UP000321947">
    <property type="component" value="Unassembled WGS sequence"/>
</dbReference>
<evidence type="ECO:0000256" key="1">
    <source>
        <dbReference type="SAM" id="Phobius"/>
    </source>
</evidence>
<feature type="transmembrane region" description="Helical" evidence="1">
    <location>
        <begin position="12"/>
        <end position="33"/>
    </location>
</feature>
<dbReference type="CDD" id="cd09272">
    <property type="entry name" value="RNase_HI_RT_Ty1"/>
    <property type="match status" value="1"/>
</dbReference>
<reference evidence="3 4" key="1">
    <citation type="submission" date="2019-08" db="EMBL/GenBank/DDBJ databases">
        <title>Draft genome sequences of two oriental melons (Cucumis melo L. var makuwa).</title>
        <authorList>
            <person name="Kwon S.-Y."/>
        </authorList>
    </citation>
    <scope>NUCLEOTIDE SEQUENCE [LARGE SCALE GENOMIC DNA]</scope>
    <source>
        <strain evidence="4">cv. Chang Bougi</strain>
        <tissue evidence="3">Leaf</tissue>
    </source>
</reference>
<dbReference type="EMBL" id="SSTD01018348">
    <property type="protein sequence ID" value="TYJ98055.1"/>
    <property type="molecule type" value="Genomic_DNA"/>
</dbReference>
<keyword evidence="1" id="KW-0472">Membrane</keyword>
<protein>
    <submittedName>
        <fullName evidence="3">Putative mitochondrial protein</fullName>
    </submittedName>
</protein>